<proteinExistence type="inferred from homology"/>
<dbReference type="SUPFAM" id="SSF47005">
    <property type="entry name" value="Peripheral subunit-binding domain of 2-oxo acid dehydrogenase complex"/>
    <property type="match status" value="1"/>
</dbReference>
<feature type="domain" description="Lipoyl-binding" evidence="8">
    <location>
        <begin position="107"/>
        <end position="182"/>
    </location>
</feature>
<dbReference type="EC" id="2.3.1.-" evidence="6"/>
<organism evidence="10 13">
    <name type="scientific">Lacticaseibacillus rhamnosus</name>
    <name type="common">Lactobacillus rhamnosus</name>
    <dbReference type="NCBI Taxonomy" id="47715"/>
    <lineage>
        <taxon>Bacteria</taxon>
        <taxon>Bacillati</taxon>
        <taxon>Bacillota</taxon>
        <taxon>Bacilli</taxon>
        <taxon>Lactobacillales</taxon>
        <taxon>Lactobacillaceae</taxon>
        <taxon>Lacticaseibacillus</taxon>
    </lineage>
</organism>
<evidence type="ECO:0000256" key="6">
    <source>
        <dbReference type="RuleBase" id="RU003423"/>
    </source>
</evidence>
<dbReference type="PROSITE" id="PS00189">
    <property type="entry name" value="LIPOYL"/>
    <property type="match status" value="2"/>
</dbReference>
<dbReference type="Gene3D" id="2.40.50.100">
    <property type="match status" value="2"/>
</dbReference>
<evidence type="ECO:0000313" key="11">
    <source>
        <dbReference type="EMBL" id="THC80366.1"/>
    </source>
</evidence>
<dbReference type="InterPro" id="IPR003016">
    <property type="entry name" value="2-oxoA_DH_lipoyl-BS"/>
</dbReference>
<keyword evidence="3 6" id="KW-0808">Transferase</keyword>
<dbReference type="SUPFAM" id="SSF51230">
    <property type="entry name" value="Single hybrid motif"/>
    <property type="match status" value="2"/>
</dbReference>
<feature type="region of interest" description="Disordered" evidence="7">
    <location>
        <begin position="182"/>
        <end position="204"/>
    </location>
</feature>
<dbReference type="SUPFAM" id="SSF52777">
    <property type="entry name" value="CoA-dependent acyltransferases"/>
    <property type="match status" value="1"/>
</dbReference>
<feature type="region of interest" description="Disordered" evidence="7">
    <location>
        <begin position="271"/>
        <end position="321"/>
    </location>
</feature>
<feature type="compositionally biased region" description="Low complexity" evidence="7">
    <location>
        <begin position="271"/>
        <end position="295"/>
    </location>
</feature>
<dbReference type="InterPro" id="IPR001078">
    <property type="entry name" value="2-oxoacid_DH_actylTfrase"/>
</dbReference>
<evidence type="ECO:0000259" key="9">
    <source>
        <dbReference type="PROSITE" id="PS51826"/>
    </source>
</evidence>
<dbReference type="InterPro" id="IPR036625">
    <property type="entry name" value="E3-bd_dom_sf"/>
</dbReference>
<gene>
    <name evidence="11" type="ORF">E6L36_08110</name>
    <name evidence="10" type="ORF">H0N82_08130</name>
</gene>
<feature type="domain" description="Lipoyl-binding" evidence="8">
    <location>
        <begin position="2"/>
        <end position="77"/>
    </location>
</feature>
<comment type="caution">
    <text evidence="10">The sequence shown here is derived from an EMBL/GenBank/DDBJ whole genome shotgun (WGS) entry which is preliminary data.</text>
</comment>
<evidence type="ECO:0000256" key="4">
    <source>
        <dbReference type="ARBA" id="ARBA00022823"/>
    </source>
</evidence>
<dbReference type="CDD" id="cd06849">
    <property type="entry name" value="lipoyl_domain"/>
    <property type="match status" value="2"/>
</dbReference>
<dbReference type="InterPro" id="IPR050743">
    <property type="entry name" value="2-oxoacid_DH_E2_comp"/>
</dbReference>
<sequence length="546" mass="57416">MAFEFKLPELGEGLAEGEIVKWDVKPGDDIKEDDTLLEVQSDKSVEEIPSPVSGKILKILVPEGETASVGDLLVEIDDGSGPAAQPAAAPAAATDASAGNAPVAKSVYQFKLPELGEGLAEGEIVKWAVKPGDQIKEDDTLLEVQSDKSVEEIPSPVAGTVVKILVPEGETATVGEALVDIDAPGHNDTPVASGTAAAPQANTDTAASAAAPAAAGSVPAITDPNREILAMPSVRQYAREQGIDISQVPATGKHGRITKADIDAFKAGAPAAAPAQPAATSAPKAAQPAPAATPAAPKPQPVAPYVSTGSEAELETREKMTPTRKAIAKAMLASKQRSPHVTSFDEVEVSKLMAHRKKYKQYAADKGIKLTFLPYIVKALVTVLREYPEFNASIDDTTDEIVYKHYFNIGIATNTDHGLYVPVIKNADAKSMFEIAKEISDNAQKAYDSKLKPDEMRGGSMTISNVGSIGGGWFTPVINQPEVAILGVGKIAKEPYVNADNEIVVGNLLKLSLSYDHRLIDGALAQTALNLMDKLLADPDLLLMEG</sequence>
<accession>A0A508Z508</accession>
<dbReference type="InterPro" id="IPR011053">
    <property type="entry name" value="Single_hybrid_motif"/>
</dbReference>
<comment type="cofactor">
    <cofactor evidence="1 6">
        <name>(R)-lipoate</name>
        <dbReference type="ChEBI" id="CHEBI:83088"/>
    </cofactor>
</comment>
<evidence type="ECO:0000256" key="7">
    <source>
        <dbReference type="SAM" id="MobiDB-lite"/>
    </source>
</evidence>
<dbReference type="InterPro" id="IPR000089">
    <property type="entry name" value="Biotin_lipoyl"/>
</dbReference>
<evidence type="ECO:0000256" key="3">
    <source>
        <dbReference type="ARBA" id="ARBA00022679"/>
    </source>
</evidence>
<dbReference type="GO" id="GO:0005737">
    <property type="term" value="C:cytoplasm"/>
    <property type="evidence" value="ECO:0007669"/>
    <property type="project" value="TreeGrafter"/>
</dbReference>
<evidence type="ECO:0000313" key="12">
    <source>
        <dbReference type="Proteomes" id="UP000307517"/>
    </source>
</evidence>
<dbReference type="GO" id="GO:0016407">
    <property type="term" value="F:acetyltransferase activity"/>
    <property type="evidence" value="ECO:0007669"/>
    <property type="project" value="TreeGrafter"/>
</dbReference>
<dbReference type="EMBL" id="SSHM01000001">
    <property type="protein sequence ID" value="THC80366.1"/>
    <property type="molecule type" value="Genomic_DNA"/>
</dbReference>
<dbReference type="PANTHER" id="PTHR43178:SF5">
    <property type="entry name" value="LIPOAMIDE ACYLTRANSFERASE COMPONENT OF BRANCHED-CHAIN ALPHA-KETO ACID DEHYDROGENASE COMPLEX, MITOCHONDRIAL"/>
    <property type="match status" value="1"/>
</dbReference>
<dbReference type="GO" id="GO:0031405">
    <property type="term" value="F:lipoic acid binding"/>
    <property type="evidence" value="ECO:0007669"/>
    <property type="project" value="TreeGrafter"/>
</dbReference>
<evidence type="ECO:0000256" key="1">
    <source>
        <dbReference type="ARBA" id="ARBA00001938"/>
    </source>
</evidence>
<feature type="compositionally biased region" description="Low complexity" evidence="7">
    <location>
        <begin position="195"/>
        <end position="204"/>
    </location>
</feature>
<dbReference type="PROSITE" id="PS51826">
    <property type="entry name" value="PSBD"/>
    <property type="match status" value="1"/>
</dbReference>
<keyword evidence="4 6" id="KW-0450">Lipoyl</keyword>
<evidence type="ECO:0000313" key="10">
    <source>
        <dbReference type="EMBL" id="NZA05071.1"/>
    </source>
</evidence>
<dbReference type="Proteomes" id="UP000307517">
    <property type="component" value="Unassembled WGS sequence"/>
</dbReference>
<comment type="similarity">
    <text evidence="2 6">Belongs to the 2-oxoacid dehydrogenase family.</text>
</comment>
<protein>
    <recommendedName>
        <fullName evidence="6">Dihydrolipoamide acetyltransferase component of pyruvate dehydrogenase complex</fullName>
        <ecNumber evidence="6">2.3.1.-</ecNumber>
    </recommendedName>
</protein>
<dbReference type="InterPro" id="IPR023213">
    <property type="entry name" value="CAT-like_dom_sf"/>
</dbReference>
<dbReference type="Pfam" id="PF02817">
    <property type="entry name" value="E3_binding"/>
    <property type="match status" value="1"/>
</dbReference>
<dbReference type="Gene3D" id="3.30.559.10">
    <property type="entry name" value="Chloramphenicol acetyltransferase-like domain"/>
    <property type="match status" value="1"/>
</dbReference>
<evidence type="ECO:0000313" key="13">
    <source>
        <dbReference type="Proteomes" id="UP000552935"/>
    </source>
</evidence>
<reference evidence="11 12" key="1">
    <citation type="submission" date="2019-04" db="EMBL/GenBank/DDBJ databases">
        <title>Genome Announcement to Ensure Probiotic Safety of Lactobacillus rhamnosus UBLR-58.</title>
        <authorList>
            <person name="Sulthana A."/>
            <person name="Lakshmi S.G."/>
            <person name="Madempudi R.S."/>
        </authorList>
    </citation>
    <scope>NUCLEOTIDE SEQUENCE [LARGE SCALE GENOMIC DNA]</scope>
    <source>
        <strain evidence="11 12">UBLR-58</strain>
    </source>
</reference>
<dbReference type="PANTHER" id="PTHR43178">
    <property type="entry name" value="DIHYDROLIPOAMIDE ACETYLTRANSFERASE COMPONENT OF PYRUVATE DEHYDROGENASE COMPLEX"/>
    <property type="match status" value="1"/>
</dbReference>
<dbReference type="EMBL" id="JACCKI010000005">
    <property type="protein sequence ID" value="NZA05071.1"/>
    <property type="molecule type" value="Genomic_DNA"/>
</dbReference>
<dbReference type="PROSITE" id="PS50968">
    <property type="entry name" value="BIOTINYL_LIPOYL"/>
    <property type="match status" value="2"/>
</dbReference>
<dbReference type="Proteomes" id="UP000552935">
    <property type="component" value="Unassembled WGS sequence"/>
</dbReference>
<dbReference type="InterPro" id="IPR004167">
    <property type="entry name" value="PSBD"/>
</dbReference>
<evidence type="ECO:0000256" key="5">
    <source>
        <dbReference type="ARBA" id="ARBA00023315"/>
    </source>
</evidence>
<dbReference type="Pfam" id="PF00198">
    <property type="entry name" value="2-oxoacid_dh"/>
    <property type="match status" value="1"/>
</dbReference>
<dbReference type="FunFam" id="3.30.559.10:FF:000007">
    <property type="entry name" value="Dihydrolipoamide acetyltransferase component of pyruvate dehydrogenase complex"/>
    <property type="match status" value="1"/>
</dbReference>
<evidence type="ECO:0000256" key="2">
    <source>
        <dbReference type="ARBA" id="ARBA00007317"/>
    </source>
</evidence>
<dbReference type="AlphaFoldDB" id="A0A508Z508"/>
<evidence type="ECO:0000259" key="8">
    <source>
        <dbReference type="PROSITE" id="PS50968"/>
    </source>
</evidence>
<keyword evidence="5 6" id="KW-0012">Acyltransferase</keyword>
<feature type="domain" description="Peripheral subunit-binding (PSBD)" evidence="9">
    <location>
        <begin position="229"/>
        <end position="266"/>
    </location>
</feature>
<dbReference type="Pfam" id="PF00364">
    <property type="entry name" value="Biotin_lipoyl"/>
    <property type="match status" value="2"/>
</dbReference>
<reference evidence="10 13" key="2">
    <citation type="submission" date="2020-07" db="EMBL/GenBank/DDBJ databases">
        <title>Organ Donor 1.</title>
        <authorList>
            <person name="Marsh A.J."/>
            <person name="Azcarate-Peril M.A."/>
        </authorList>
    </citation>
    <scope>NUCLEOTIDE SEQUENCE [LARGE SCALE GENOMIC DNA]</scope>
    <source>
        <strain evidence="10 13">AMC0712</strain>
    </source>
</reference>
<dbReference type="Gene3D" id="4.10.320.10">
    <property type="entry name" value="E3-binding domain"/>
    <property type="match status" value="1"/>
</dbReference>
<name>A0A508Z508_LACRH</name>
<dbReference type="RefSeq" id="WP_015764445.1">
    <property type="nucleotide sequence ID" value="NZ_CABFNI010000022.1"/>
</dbReference>